<dbReference type="InterPro" id="IPR043519">
    <property type="entry name" value="NT_sf"/>
</dbReference>
<comment type="caution">
    <text evidence="2">The sequence shown here is derived from an EMBL/GenBank/DDBJ whole genome shotgun (WGS) entry which is preliminary data.</text>
</comment>
<dbReference type="AlphaFoldDB" id="A0A2P8DAU6"/>
<dbReference type="InterPro" id="IPR002934">
    <property type="entry name" value="Polymerase_NTP_transf_dom"/>
</dbReference>
<organism evidence="2 3">
    <name type="scientific">Taibaiella chishuiensis</name>
    <dbReference type="NCBI Taxonomy" id="1434707"/>
    <lineage>
        <taxon>Bacteria</taxon>
        <taxon>Pseudomonadati</taxon>
        <taxon>Bacteroidota</taxon>
        <taxon>Chitinophagia</taxon>
        <taxon>Chitinophagales</taxon>
        <taxon>Chitinophagaceae</taxon>
        <taxon>Taibaiella</taxon>
    </lineage>
</organism>
<evidence type="ECO:0000313" key="3">
    <source>
        <dbReference type="Proteomes" id="UP000240572"/>
    </source>
</evidence>
<feature type="domain" description="Polymerase nucleotidyl transferase" evidence="1">
    <location>
        <begin position="7"/>
        <end position="62"/>
    </location>
</feature>
<protein>
    <submittedName>
        <fullName evidence="2">Nucleotidyltransferase-like protein</fullName>
    </submittedName>
</protein>
<keyword evidence="3" id="KW-1185">Reference proteome</keyword>
<accession>A0A2P8DAU6</accession>
<proteinExistence type="predicted"/>
<dbReference type="SUPFAM" id="SSF81301">
    <property type="entry name" value="Nucleotidyltransferase"/>
    <property type="match status" value="1"/>
</dbReference>
<dbReference type="GO" id="GO:0016779">
    <property type="term" value="F:nucleotidyltransferase activity"/>
    <property type="evidence" value="ECO:0007669"/>
    <property type="project" value="InterPro"/>
</dbReference>
<evidence type="ECO:0000313" key="2">
    <source>
        <dbReference type="EMBL" id="PSK94333.1"/>
    </source>
</evidence>
<gene>
    <name evidence="2" type="ORF">B0I18_101488</name>
</gene>
<evidence type="ECO:0000259" key="1">
    <source>
        <dbReference type="Pfam" id="PF01909"/>
    </source>
</evidence>
<name>A0A2P8DAU6_9BACT</name>
<keyword evidence="2" id="KW-0808">Transferase</keyword>
<dbReference type="Proteomes" id="UP000240572">
    <property type="component" value="Unassembled WGS sequence"/>
</dbReference>
<reference evidence="2 3" key="1">
    <citation type="submission" date="2018-03" db="EMBL/GenBank/DDBJ databases">
        <title>Genomic Encyclopedia of Type Strains, Phase III (KMG-III): the genomes of soil and plant-associated and newly described type strains.</title>
        <authorList>
            <person name="Whitman W."/>
        </authorList>
    </citation>
    <scope>NUCLEOTIDE SEQUENCE [LARGE SCALE GENOMIC DNA]</scope>
    <source>
        <strain evidence="2 3">CGMCC 1.12700</strain>
    </source>
</reference>
<sequence length="234" mass="27386">MQVLNKYRFGSYVYGTWQPGSDEDFICITDKPGAEAEPDTQYYTREVFQRLLDHHEIAALECYFLPDRFILRQSYAGFTFNLDKGRLRVSISTMSANSWVKGKKKLTVPGDYDERQGIKSVFHAIRILELGIQLAQTARINDYSACNWLYEALCKLAAAGPDRLWERIDDRYRKLYHKLQTQFRELCPKTGIPQHRLKLELIGLFRENDCYTTEVVQRKLVDKIIQLVHNTHDL</sequence>
<dbReference type="Pfam" id="PF01909">
    <property type="entry name" value="NTP_transf_2"/>
    <property type="match status" value="1"/>
</dbReference>
<dbReference type="EMBL" id="PYGD01000001">
    <property type="protein sequence ID" value="PSK94333.1"/>
    <property type="molecule type" value="Genomic_DNA"/>
</dbReference>